<dbReference type="PIR" id="G90129">
    <property type="entry name" value="G90129"/>
</dbReference>
<keyword evidence="1" id="KW-0542">Nucleomorph</keyword>
<dbReference type="AlphaFoldDB" id="Q98S52"/>
<sequence>MQDAKLRLFDLKTSGRSLGSLYKWNFRKKKISKKKSISNFKKKIKSSVLKCNNVIKNKKKFFQIFKRLIYFKKKCLVIPKSLHCISILKVKNKNILKDIFYFKLFLLKLREEINFNFF</sequence>
<geneLocation type="nucleomorph" evidence="1"/>
<dbReference type="EMBL" id="AF083031">
    <property type="protein sequence ID" value="AAK39730.1"/>
    <property type="molecule type" value="Genomic_DNA"/>
</dbReference>
<name>Q98S52_GUITH</name>
<accession>Q98S52</accession>
<proteinExistence type="predicted"/>
<protein>
    <submittedName>
        <fullName evidence="1">Uncharacterized protein</fullName>
    </submittedName>
</protein>
<evidence type="ECO:0000313" key="1">
    <source>
        <dbReference type="EMBL" id="AAK39730.1"/>
    </source>
</evidence>
<organism evidence="1 2">
    <name type="scientific">Guillardia theta</name>
    <name type="common">Cryptophyte</name>
    <name type="synonym">Cryptomonas phi</name>
    <dbReference type="NCBI Taxonomy" id="55529"/>
    <lineage>
        <taxon>Eukaryota</taxon>
        <taxon>Cryptophyceae</taxon>
        <taxon>Pyrenomonadales</taxon>
        <taxon>Geminigeraceae</taxon>
        <taxon>Guillardia</taxon>
    </lineage>
</organism>
<dbReference type="RefSeq" id="XP_001713421.1">
    <property type="nucleotide sequence ID" value="XM_001713369.1"/>
</dbReference>
<reference evidence="1 2" key="1">
    <citation type="journal article" date="2001" name="Nature">
        <title>The highly reduced genome of an enslaved algal nucleus.</title>
        <authorList>
            <person name="Douglas S."/>
            <person name="Zauner S."/>
            <person name="Fraunholz M."/>
            <person name="Beaton M."/>
            <person name="Penny S."/>
            <person name="Deng L."/>
            <person name="Wu X."/>
            <person name="Reith M."/>
            <person name="Cavalier-Smith T."/>
            <person name="Maier U."/>
        </authorList>
    </citation>
    <scope>NUCLEOTIDE SEQUENCE [LARGE SCALE GENOMIC DNA]</scope>
</reference>
<dbReference type="GeneID" id="857203"/>
<evidence type="ECO:0000313" key="2">
    <source>
        <dbReference type="Proteomes" id="UP000242167"/>
    </source>
</evidence>
<gene>
    <name evidence="1" type="primary">orf118</name>
</gene>
<dbReference type="Proteomes" id="UP000242167">
    <property type="component" value="Nucleomorph 3"/>
</dbReference>